<dbReference type="GO" id="GO:0016874">
    <property type="term" value="F:ligase activity"/>
    <property type="evidence" value="ECO:0007669"/>
    <property type="project" value="UniProtKB-KW"/>
</dbReference>
<reference evidence="2" key="2">
    <citation type="submission" date="2021-04" db="EMBL/GenBank/DDBJ databases">
        <authorList>
            <person name="Gilroy R."/>
        </authorList>
    </citation>
    <scope>NUCLEOTIDE SEQUENCE</scope>
    <source>
        <strain evidence="2">ChiHjej12B11-9795</strain>
    </source>
</reference>
<name>A0A9D2HWD0_9BACE</name>
<feature type="transmembrane region" description="Helical" evidence="1">
    <location>
        <begin position="20"/>
        <end position="44"/>
    </location>
</feature>
<feature type="transmembrane region" description="Helical" evidence="1">
    <location>
        <begin position="149"/>
        <end position="179"/>
    </location>
</feature>
<evidence type="ECO:0000313" key="2">
    <source>
        <dbReference type="EMBL" id="HJA85012.1"/>
    </source>
</evidence>
<reference evidence="2" key="1">
    <citation type="journal article" date="2021" name="PeerJ">
        <title>Extensive microbial diversity within the chicken gut microbiome revealed by metagenomics and culture.</title>
        <authorList>
            <person name="Gilroy R."/>
            <person name="Ravi A."/>
            <person name="Getino M."/>
            <person name="Pursley I."/>
            <person name="Horton D.L."/>
            <person name="Alikhan N.F."/>
            <person name="Baker D."/>
            <person name="Gharbi K."/>
            <person name="Hall N."/>
            <person name="Watson M."/>
            <person name="Adriaenssens E.M."/>
            <person name="Foster-Nyarko E."/>
            <person name="Jarju S."/>
            <person name="Secka A."/>
            <person name="Antonio M."/>
            <person name="Oren A."/>
            <person name="Chaudhuri R.R."/>
            <person name="La Ragione R."/>
            <person name="Hildebrand F."/>
            <person name="Pallen M.J."/>
        </authorList>
    </citation>
    <scope>NUCLEOTIDE SEQUENCE</scope>
    <source>
        <strain evidence="2">ChiHjej12B11-9795</strain>
    </source>
</reference>
<accession>A0A9D2HWD0</accession>
<feature type="non-terminal residue" evidence="2">
    <location>
        <position position="1"/>
    </location>
</feature>
<dbReference type="AlphaFoldDB" id="A0A9D2HWD0"/>
<evidence type="ECO:0000313" key="3">
    <source>
        <dbReference type="Proteomes" id="UP000823862"/>
    </source>
</evidence>
<feature type="transmembrane region" description="Helical" evidence="1">
    <location>
        <begin position="117"/>
        <end position="137"/>
    </location>
</feature>
<keyword evidence="2" id="KW-0436">Ligase</keyword>
<keyword evidence="1" id="KW-1133">Transmembrane helix</keyword>
<keyword evidence="1" id="KW-0472">Membrane</keyword>
<gene>
    <name evidence="2" type="ORF">H9950_02220</name>
</gene>
<evidence type="ECO:0000256" key="1">
    <source>
        <dbReference type="SAM" id="Phobius"/>
    </source>
</evidence>
<dbReference type="Proteomes" id="UP000823862">
    <property type="component" value="Unassembled WGS sequence"/>
</dbReference>
<sequence>FLLISFVYYLQTKPRIIRMFILLFVASVIFVYHEILFSILSSIYDVVIYRFKENDNFFNFILSGRDNYVREAFSEFFKSNFWEVKLILGGGAFMSFRSEYVSGMIFDTLEMDFFDVLFMYGLIGALLYLSVIIYLIISSYRISRKLSFLFIFLFLHSFFAGHVFFDGLPVIAGVILYLMTKHINTVKSKFCI</sequence>
<dbReference type="EMBL" id="DWZI01000012">
    <property type="protein sequence ID" value="HJA85012.1"/>
    <property type="molecule type" value="Genomic_DNA"/>
</dbReference>
<keyword evidence="1" id="KW-0812">Transmembrane</keyword>
<organism evidence="2 3">
    <name type="scientific">Candidatus Bacteroides avicola</name>
    <dbReference type="NCBI Taxonomy" id="2838468"/>
    <lineage>
        <taxon>Bacteria</taxon>
        <taxon>Pseudomonadati</taxon>
        <taxon>Bacteroidota</taxon>
        <taxon>Bacteroidia</taxon>
        <taxon>Bacteroidales</taxon>
        <taxon>Bacteroidaceae</taxon>
        <taxon>Bacteroides</taxon>
    </lineage>
</organism>
<protein>
    <submittedName>
        <fullName evidence="2">O-antigen ligase family protein</fullName>
    </submittedName>
</protein>
<proteinExistence type="predicted"/>
<comment type="caution">
    <text evidence="2">The sequence shown here is derived from an EMBL/GenBank/DDBJ whole genome shotgun (WGS) entry which is preliminary data.</text>
</comment>